<keyword evidence="5" id="KW-0342">GTP-binding</keyword>
<dbReference type="Gene3D" id="2.40.30.10">
    <property type="entry name" value="Translation factors"/>
    <property type="match status" value="1"/>
</dbReference>
<dbReference type="InterPro" id="IPR047872">
    <property type="entry name" value="EFG_IV"/>
</dbReference>
<dbReference type="SUPFAM" id="SSF54211">
    <property type="entry name" value="Ribosomal protein S5 domain 2-like"/>
    <property type="match status" value="1"/>
</dbReference>
<dbReference type="RefSeq" id="WP_046764222.1">
    <property type="nucleotide sequence ID" value="NZ_LBIC01000006.1"/>
</dbReference>
<dbReference type="InterPro" id="IPR009000">
    <property type="entry name" value="Transl_B-barrel_sf"/>
</dbReference>
<dbReference type="Pfam" id="PF00679">
    <property type="entry name" value="EFG_C"/>
    <property type="match status" value="1"/>
</dbReference>
<proteinExistence type="predicted"/>
<sequence>MKDSGSGSKLIALVGPAGAGKTSLAEAILFAAGAIPRLGAVRQGNSIGDATPEARARGGSTELNLMRFHWMDDNYVLLDIPGSPGFAADGRLALATADLALVVIDPDPARAPQVEPVLRQLEALGVPHAVFVNKIDQARGTIEELLEALQPMGDAAFVARQIPIRSGEQIDGFVDLALERAYHYRPGQPSERIAMPASIQAIEASARFHMLEQLADHDDILLEQLLSDEIPDLDLVFGDLTREMAAGQAVPLLFGSALNGFGVRRLLKMLRHDTPAMEETAKRLGIDEGTAQVFKIMNGSTVGRLALLRLFGGPAAEAAELTDGEGRLLRAGALFALQGLSATKLKAIERGDVVGVAKLDGVRAGDRLSITGKRTAAARPWEKATLNCALTLSVRDHKDEVLLSSAVGKLVEEDAGLDWSPDEWSQDMLIRGVTDEHLAMALDRLKRRYGVDISTRPPATAYRETIRKAVTQRGRHKKQSGGHGQFGDVVLEVRPLDRDQGFQFGERITGGAIPKQWIPAVELGVRDAMMKGPLGFPVVDVAVTLVDGSFHSVDSSELAFRLAGRLAMAEALAGGTPYLLEPFAQVSIMAPGSATSRITSSLAAKRGQLLGIAPRDGWSRWDVIEMLLPGAELHGLEAELRSLSQGMAHFEAAFDHFAEVNPKAASGIIQKRLEPA</sequence>
<dbReference type="Gene3D" id="3.30.70.870">
    <property type="entry name" value="Elongation Factor G (Translational Gtpase), domain 3"/>
    <property type="match status" value="1"/>
</dbReference>
<dbReference type="InterPro" id="IPR005517">
    <property type="entry name" value="Transl_elong_EFG/EF2_IV"/>
</dbReference>
<dbReference type="Gene3D" id="3.30.230.10">
    <property type="match status" value="1"/>
</dbReference>
<dbReference type="GO" id="GO:0097216">
    <property type="term" value="F:guanosine tetraphosphate binding"/>
    <property type="evidence" value="ECO:0007669"/>
    <property type="project" value="UniProtKB-ARBA"/>
</dbReference>
<feature type="domain" description="Elongation factor EFG" evidence="7">
    <location>
        <begin position="578"/>
        <end position="668"/>
    </location>
</feature>
<dbReference type="STRING" id="56193.YP76_13895"/>
<dbReference type="InterPro" id="IPR041095">
    <property type="entry name" value="EFG_II"/>
</dbReference>
<dbReference type="SUPFAM" id="SSF50447">
    <property type="entry name" value="Translation proteins"/>
    <property type="match status" value="1"/>
</dbReference>
<dbReference type="GO" id="GO:0005525">
    <property type="term" value="F:GTP binding"/>
    <property type="evidence" value="ECO:0007669"/>
    <property type="project" value="UniProtKB-KW"/>
</dbReference>
<evidence type="ECO:0000313" key="9">
    <source>
        <dbReference type="EMBL" id="KKW91495.1"/>
    </source>
</evidence>
<dbReference type="SMART" id="SM00838">
    <property type="entry name" value="EFG_C"/>
    <property type="match status" value="1"/>
</dbReference>
<dbReference type="NCBIfam" id="NF009379">
    <property type="entry name" value="PRK12740.1-3"/>
    <property type="match status" value="1"/>
</dbReference>
<accession>A0A0M3ANS4</accession>
<dbReference type="InterPro" id="IPR014721">
    <property type="entry name" value="Ribsml_uS5_D2-typ_fold_subgr"/>
</dbReference>
<evidence type="ECO:0000256" key="3">
    <source>
        <dbReference type="ARBA" id="ARBA00022768"/>
    </source>
</evidence>
<dbReference type="InterPro" id="IPR035647">
    <property type="entry name" value="EFG_III/V"/>
</dbReference>
<dbReference type="FunFam" id="3.30.230.10:FF:000003">
    <property type="entry name" value="Elongation factor G"/>
    <property type="match status" value="1"/>
</dbReference>
<dbReference type="PANTHER" id="PTHR43261">
    <property type="entry name" value="TRANSLATION ELONGATION FACTOR G-RELATED"/>
    <property type="match status" value="1"/>
</dbReference>
<dbReference type="InterPro" id="IPR000640">
    <property type="entry name" value="EFG_V-like"/>
</dbReference>
<dbReference type="Proteomes" id="UP000033874">
    <property type="component" value="Unassembled WGS sequence"/>
</dbReference>
<dbReference type="SUPFAM" id="SSF54980">
    <property type="entry name" value="EF-G C-terminal domain-like"/>
    <property type="match status" value="2"/>
</dbReference>
<evidence type="ECO:0000313" key="10">
    <source>
        <dbReference type="Proteomes" id="UP000033874"/>
    </source>
</evidence>
<dbReference type="SUPFAM" id="SSF52540">
    <property type="entry name" value="P-loop containing nucleoside triphosphate hydrolases"/>
    <property type="match status" value="1"/>
</dbReference>
<dbReference type="Gene3D" id="3.40.50.300">
    <property type="entry name" value="P-loop containing nucleotide triphosphate hydrolases"/>
    <property type="match status" value="1"/>
</dbReference>
<organism evidence="9 10">
    <name type="scientific">Sphingobium chungbukense</name>
    <dbReference type="NCBI Taxonomy" id="56193"/>
    <lineage>
        <taxon>Bacteria</taxon>
        <taxon>Pseudomonadati</taxon>
        <taxon>Pseudomonadota</taxon>
        <taxon>Alphaproteobacteria</taxon>
        <taxon>Sphingomonadales</taxon>
        <taxon>Sphingomonadaceae</taxon>
        <taxon>Sphingobium</taxon>
    </lineage>
</organism>
<dbReference type="GO" id="GO:0032790">
    <property type="term" value="P:ribosome disassembly"/>
    <property type="evidence" value="ECO:0007669"/>
    <property type="project" value="TreeGrafter"/>
</dbReference>
<gene>
    <name evidence="9" type="ORF">YP76_13895</name>
</gene>
<dbReference type="GO" id="GO:0003924">
    <property type="term" value="F:GTPase activity"/>
    <property type="evidence" value="ECO:0007669"/>
    <property type="project" value="InterPro"/>
</dbReference>
<feature type="domain" description="Translation elongation factor EFG/EF2" evidence="8">
    <location>
        <begin position="459"/>
        <end position="576"/>
    </location>
</feature>
<keyword evidence="3 9" id="KW-0251">Elongation factor</keyword>
<evidence type="ECO:0000256" key="1">
    <source>
        <dbReference type="ARBA" id="ARBA00017872"/>
    </source>
</evidence>
<evidence type="ECO:0000259" key="7">
    <source>
        <dbReference type="SMART" id="SM00838"/>
    </source>
</evidence>
<evidence type="ECO:0000256" key="4">
    <source>
        <dbReference type="ARBA" id="ARBA00022917"/>
    </source>
</evidence>
<dbReference type="PATRIC" id="fig|56193.3.peg.2896"/>
<dbReference type="InterPro" id="IPR000795">
    <property type="entry name" value="T_Tr_GTP-bd_dom"/>
</dbReference>
<evidence type="ECO:0000256" key="5">
    <source>
        <dbReference type="ARBA" id="ARBA00023134"/>
    </source>
</evidence>
<reference evidence="9 10" key="1">
    <citation type="submission" date="2015-04" db="EMBL/GenBank/DDBJ databases">
        <title>Genome sequence of aromatic hydrocarbons-degrading Sphingobium chungbukense DJ77.</title>
        <authorList>
            <person name="Kim Y.-C."/>
            <person name="Chae J.-C."/>
        </authorList>
    </citation>
    <scope>NUCLEOTIDE SEQUENCE [LARGE SCALE GENOMIC DNA]</scope>
    <source>
        <strain evidence="9 10">DJ77</strain>
    </source>
</reference>
<dbReference type="Gene3D" id="3.30.70.240">
    <property type="match status" value="1"/>
</dbReference>
<evidence type="ECO:0000259" key="8">
    <source>
        <dbReference type="SMART" id="SM00889"/>
    </source>
</evidence>
<comment type="caution">
    <text evidence="9">The sequence shown here is derived from an EMBL/GenBank/DDBJ whole genome shotgun (WGS) entry which is preliminary data.</text>
</comment>
<keyword evidence="10" id="KW-1185">Reference proteome</keyword>
<dbReference type="CDD" id="cd01434">
    <property type="entry name" value="EFG_mtEFG1_IV"/>
    <property type="match status" value="1"/>
</dbReference>
<dbReference type="GO" id="GO:0003746">
    <property type="term" value="F:translation elongation factor activity"/>
    <property type="evidence" value="ECO:0007669"/>
    <property type="project" value="UniProtKB-KW"/>
</dbReference>
<dbReference type="Pfam" id="PF14492">
    <property type="entry name" value="EFG_III"/>
    <property type="match status" value="1"/>
</dbReference>
<protein>
    <recommendedName>
        <fullName evidence="1">Elongation factor G</fullName>
    </recommendedName>
</protein>
<dbReference type="AlphaFoldDB" id="A0A0M3ANS4"/>
<dbReference type="Pfam" id="PF03764">
    <property type="entry name" value="EFG_IV"/>
    <property type="match status" value="1"/>
</dbReference>
<dbReference type="Pfam" id="PF00009">
    <property type="entry name" value="GTP_EFTU"/>
    <property type="match status" value="1"/>
</dbReference>
<dbReference type="PANTHER" id="PTHR43261:SF7">
    <property type="entry name" value="ELONGATION FACTOR G-LIKE PROTEIN"/>
    <property type="match status" value="1"/>
</dbReference>
<dbReference type="SMART" id="SM00889">
    <property type="entry name" value="EFG_IV"/>
    <property type="match status" value="1"/>
</dbReference>
<comment type="function">
    <text evidence="6">Catalyzes the GTP-dependent ribosomal translocation step during translation elongation. During this step, the ribosome changes from the pre-translocational (PRE) to the post-translocational (POST) state as the newly formed A-site-bound peptidyl-tRNA and P-site-bound deacylated tRNA move to the P and E sites, respectively. Catalyzes the coordinated movement of the two tRNA molecules, the mRNA and conformational changes in the ribosome.</text>
</comment>
<dbReference type="InterPro" id="IPR035649">
    <property type="entry name" value="EFG_V"/>
</dbReference>
<evidence type="ECO:0000256" key="2">
    <source>
        <dbReference type="ARBA" id="ARBA00022741"/>
    </source>
</evidence>
<evidence type="ECO:0000256" key="6">
    <source>
        <dbReference type="ARBA" id="ARBA00024731"/>
    </source>
</evidence>
<keyword evidence="2" id="KW-0547">Nucleotide-binding</keyword>
<dbReference type="CDD" id="cd03713">
    <property type="entry name" value="EFG_mtEFG_C"/>
    <property type="match status" value="1"/>
</dbReference>
<keyword evidence="4" id="KW-0648">Protein biosynthesis</keyword>
<dbReference type="InterPro" id="IPR020568">
    <property type="entry name" value="Ribosomal_Su5_D2-typ_SF"/>
</dbReference>
<name>A0A0M3ANS4_9SPHN</name>
<dbReference type="EMBL" id="LBIC01000006">
    <property type="protein sequence ID" value="KKW91495.1"/>
    <property type="molecule type" value="Genomic_DNA"/>
</dbReference>
<dbReference type="InterPro" id="IPR027417">
    <property type="entry name" value="P-loop_NTPase"/>
</dbReference>